<gene>
    <name evidence="1" type="ORF">HMPREF3213_00672</name>
</gene>
<dbReference type="EMBL" id="LRPN01000024">
    <property type="protein sequence ID" value="KWZ84925.1"/>
    <property type="molecule type" value="Genomic_DNA"/>
</dbReference>
<proteinExistence type="predicted"/>
<accession>A0A133KZR4</accession>
<dbReference type="Proteomes" id="UP000070376">
    <property type="component" value="Unassembled WGS sequence"/>
</dbReference>
<comment type="caution">
    <text evidence="1">The sequence shown here is derived from an EMBL/GenBank/DDBJ whole genome shotgun (WGS) entry which is preliminary data.</text>
</comment>
<dbReference type="AlphaFoldDB" id="A0A133KZR4"/>
<evidence type="ECO:0000313" key="1">
    <source>
        <dbReference type="EMBL" id="KWZ84925.1"/>
    </source>
</evidence>
<dbReference type="PATRIC" id="fig|1398.22.peg.672"/>
<protein>
    <submittedName>
        <fullName evidence="1">Uncharacterized protein</fullName>
    </submittedName>
</protein>
<evidence type="ECO:0000313" key="2">
    <source>
        <dbReference type="Proteomes" id="UP000070376"/>
    </source>
</evidence>
<reference evidence="2" key="1">
    <citation type="submission" date="2016-01" db="EMBL/GenBank/DDBJ databases">
        <authorList>
            <person name="Mitreva M."/>
            <person name="Pepin K.H."/>
            <person name="Mihindukulasuriya K.A."/>
            <person name="Fulton R."/>
            <person name="Fronick C."/>
            <person name="O'Laughlin M."/>
            <person name="Miner T."/>
            <person name="Herter B."/>
            <person name="Rosa B.A."/>
            <person name="Cordes M."/>
            <person name="Tomlinson C."/>
            <person name="Wollam A."/>
            <person name="Palsikar V.B."/>
            <person name="Mardis E.R."/>
            <person name="Wilson R.K."/>
        </authorList>
    </citation>
    <scope>NUCLEOTIDE SEQUENCE [LARGE SCALE GENOMIC DNA]</scope>
    <source>
        <strain evidence="2">GED7749B</strain>
    </source>
</reference>
<organism evidence="1 2">
    <name type="scientific">Heyndrickxia coagulans</name>
    <name type="common">Weizmannia coagulans</name>
    <dbReference type="NCBI Taxonomy" id="1398"/>
    <lineage>
        <taxon>Bacteria</taxon>
        <taxon>Bacillati</taxon>
        <taxon>Bacillota</taxon>
        <taxon>Bacilli</taxon>
        <taxon>Bacillales</taxon>
        <taxon>Bacillaceae</taxon>
        <taxon>Heyndrickxia</taxon>
    </lineage>
</organism>
<sequence length="40" mass="4807">MEIARHEICLRYKMHKILQPVACCKMELSCKWVLELMVKT</sequence>
<name>A0A133KZR4_HEYCO</name>